<dbReference type="VEuPathDB" id="FungiDB:F4678DRAFT_485279"/>
<reference evidence="1" key="1">
    <citation type="submission" date="2022-07" db="EMBL/GenBank/DDBJ databases">
        <title>Genome Sequence of Xylaria arbuscula.</title>
        <authorList>
            <person name="Buettner E."/>
        </authorList>
    </citation>
    <scope>NUCLEOTIDE SEQUENCE</scope>
    <source>
        <strain evidence="1">VT107</strain>
    </source>
</reference>
<dbReference type="EMBL" id="JANPWZ010000150">
    <property type="protein sequence ID" value="KAJ3578953.1"/>
    <property type="molecule type" value="Genomic_DNA"/>
</dbReference>
<evidence type="ECO:0000313" key="1">
    <source>
        <dbReference type="EMBL" id="KAJ3578953.1"/>
    </source>
</evidence>
<comment type="caution">
    <text evidence="1">The sequence shown here is derived from an EMBL/GenBank/DDBJ whole genome shotgun (WGS) entry which is preliminary data.</text>
</comment>
<dbReference type="AlphaFoldDB" id="A0A9W8NMB3"/>
<evidence type="ECO:0000313" key="2">
    <source>
        <dbReference type="Proteomes" id="UP001148614"/>
    </source>
</evidence>
<organism evidence="1 2">
    <name type="scientific">Xylaria arbuscula</name>
    <dbReference type="NCBI Taxonomy" id="114810"/>
    <lineage>
        <taxon>Eukaryota</taxon>
        <taxon>Fungi</taxon>
        <taxon>Dikarya</taxon>
        <taxon>Ascomycota</taxon>
        <taxon>Pezizomycotina</taxon>
        <taxon>Sordariomycetes</taxon>
        <taxon>Xylariomycetidae</taxon>
        <taxon>Xylariales</taxon>
        <taxon>Xylariaceae</taxon>
        <taxon>Xylaria</taxon>
    </lineage>
</organism>
<evidence type="ECO:0008006" key="3">
    <source>
        <dbReference type="Google" id="ProtNLM"/>
    </source>
</evidence>
<gene>
    <name evidence="1" type="ORF">NPX13_g1612</name>
</gene>
<sequence length="383" mass="43092">MGCTLSTGLIAPNRRSRTMSTKEQQRALGREVAAVFTKNPANKFVGFAGLGRHGGALILQEHDEHGTPKRKVVVKYSLGELTGDKQSDADADLRNEYHWLLKLRGAEHIVRLVPFADCSLNLPGMSNGEATYSAGVAAWDQFEEDVNAYIEGRERITERARKCPTFALEFLPNGQLSDTIQKHLFASENMPNRVLWRIWLCLVRQCVAMAYPLGIAMGAQDDGISIREEVKPDQRICRLCQNSAHLENWIWGPERDANIPDTDHDPHLPVVKLIDFGRGALESVEEWERHALLDPEMCGYANNIWNASLVMMELAFPLADKDDLKTEKQPLATNAGDAPTPEEALRNAIQHVAETPDATVVEESDDNLRRWTQRFLYDVFDFE</sequence>
<name>A0A9W8NMB3_9PEZI</name>
<proteinExistence type="predicted"/>
<dbReference type="Proteomes" id="UP001148614">
    <property type="component" value="Unassembled WGS sequence"/>
</dbReference>
<accession>A0A9W8NMB3</accession>
<keyword evidence="2" id="KW-1185">Reference proteome</keyword>
<protein>
    <recommendedName>
        <fullName evidence="3">Protein kinase domain-containing protein</fullName>
    </recommendedName>
</protein>